<comment type="function">
    <text evidence="1">May be specifically involved in the processing, transport, and/or maturation of the MADH beta-subunit.</text>
</comment>
<evidence type="ECO:0000256" key="8">
    <source>
        <dbReference type="SAM" id="Phobius"/>
    </source>
</evidence>
<dbReference type="UniPathway" id="UPA00895"/>
<feature type="transmembrane region" description="Helical" evidence="8">
    <location>
        <begin position="6"/>
        <end position="24"/>
    </location>
</feature>
<proteinExistence type="predicted"/>
<protein>
    <recommendedName>
        <fullName evidence="4">Methylamine utilization protein MauE</fullName>
    </recommendedName>
</protein>
<evidence type="ECO:0000256" key="1">
    <source>
        <dbReference type="ARBA" id="ARBA00003475"/>
    </source>
</evidence>
<dbReference type="GO" id="GO:0016020">
    <property type="term" value="C:membrane"/>
    <property type="evidence" value="ECO:0007669"/>
    <property type="project" value="UniProtKB-SubCell"/>
</dbReference>
<evidence type="ECO:0000256" key="3">
    <source>
        <dbReference type="ARBA" id="ARBA00004856"/>
    </source>
</evidence>
<keyword evidence="5 8" id="KW-0812">Transmembrane</keyword>
<evidence type="ECO:0000313" key="11">
    <source>
        <dbReference type="Proteomes" id="UP000249185"/>
    </source>
</evidence>
<dbReference type="Pfam" id="PF07291">
    <property type="entry name" value="MauE"/>
    <property type="match status" value="1"/>
</dbReference>
<dbReference type="AlphaFoldDB" id="A0A2W5N8W4"/>
<evidence type="ECO:0000256" key="7">
    <source>
        <dbReference type="ARBA" id="ARBA00023136"/>
    </source>
</evidence>
<evidence type="ECO:0000313" key="10">
    <source>
        <dbReference type="EMBL" id="PZQ49912.1"/>
    </source>
</evidence>
<comment type="pathway">
    <text evidence="3">One-carbon metabolism; methylamine degradation.</text>
</comment>
<evidence type="ECO:0000256" key="6">
    <source>
        <dbReference type="ARBA" id="ARBA00022989"/>
    </source>
</evidence>
<dbReference type="EMBL" id="QFPW01000006">
    <property type="protein sequence ID" value="PZQ49912.1"/>
    <property type="molecule type" value="Genomic_DNA"/>
</dbReference>
<reference evidence="10 11" key="1">
    <citation type="submission" date="2017-08" db="EMBL/GenBank/DDBJ databases">
        <title>Infants hospitalized years apart are colonized by the same room-sourced microbial strains.</title>
        <authorList>
            <person name="Brooks B."/>
            <person name="Olm M.R."/>
            <person name="Firek B.A."/>
            <person name="Baker R."/>
            <person name="Thomas B.C."/>
            <person name="Morowitz M.J."/>
            <person name="Banfield J.F."/>
        </authorList>
    </citation>
    <scope>NUCLEOTIDE SEQUENCE [LARGE SCALE GENOMIC DNA]</scope>
    <source>
        <strain evidence="10">S2_005_002_R2_34</strain>
    </source>
</reference>
<comment type="subcellular location">
    <subcellularLocation>
        <location evidence="2">Membrane</location>
        <topology evidence="2">Multi-pass membrane protein</topology>
    </subcellularLocation>
</comment>
<organism evidence="10 11">
    <name type="scientific">Rhodovulum sulfidophilum</name>
    <name type="common">Rhodobacter sulfidophilus</name>
    <dbReference type="NCBI Taxonomy" id="35806"/>
    <lineage>
        <taxon>Bacteria</taxon>
        <taxon>Pseudomonadati</taxon>
        <taxon>Pseudomonadota</taxon>
        <taxon>Alphaproteobacteria</taxon>
        <taxon>Rhodobacterales</taxon>
        <taxon>Paracoccaceae</taxon>
        <taxon>Rhodovulum</taxon>
    </lineage>
</organism>
<gene>
    <name evidence="10" type="ORF">DI556_10695</name>
</gene>
<sequence>MDGATLTGGTLTVFLAALLLRAAWHKSQAFLETTGFVADYGVAPPGREALATRAVIAAEALLLVALILPATRALGAAGTAVLLLGYAWAMAGALRRGQRRIDCGCGGAPQFVSALTIARNLVLAALALALAFLPAGGAGVAGAALAVAGGLTLWCLYAIIERLLANAGHIRLAADQS</sequence>
<keyword evidence="7 8" id="KW-0472">Membrane</keyword>
<feature type="transmembrane region" description="Helical" evidence="8">
    <location>
        <begin position="74"/>
        <end position="91"/>
    </location>
</feature>
<dbReference type="GO" id="GO:0030416">
    <property type="term" value="P:methylamine metabolic process"/>
    <property type="evidence" value="ECO:0007669"/>
    <property type="project" value="InterPro"/>
</dbReference>
<dbReference type="InterPro" id="IPR009908">
    <property type="entry name" value="Methylamine_util_MauE"/>
</dbReference>
<feature type="transmembrane region" description="Helical" evidence="8">
    <location>
        <begin position="111"/>
        <end position="133"/>
    </location>
</feature>
<dbReference type="Proteomes" id="UP000249185">
    <property type="component" value="Unassembled WGS sequence"/>
</dbReference>
<comment type="caution">
    <text evidence="10">The sequence shown here is derived from an EMBL/GenBank/DDBJ whole genome shotgun (WGS) entry which is preliminary data.</text>
</comment>
<evidence type="ECO:0000256" key="2">
    <source>
        <dbReference type="ARBA" id="ARBA00004141"/>
    </source>
</evidence>
<feature type="domain" description="Methylamine utilisation protein MauE" evidence="9">
    <location>
        <begin position="10"/>
        <end position="132"/>
    </location>
</feature>
<name>A0A2W5N8W4_RHOSU</name>
<evidence type="ECO:0000256" key="4">
    <source>
        <dbReference type="ARBA" id="ARBA00019078"/>
    </source>
</evidence>
<evidence type="ECO:0000256" key="5">
    <source>
        <dbReference type="ARBA" id="ARBA00022692"/>
    </source>
</evidence>
<keyword evidence="6 8" id="KW-1133">Transmembrane helix</keyword>
<accession>A0A2W5N8W4</accession>
<evidence type="ECO:0000259" key="9">
    <source>
        <dbReference type="Pfam" id="PF07291"/>
    </source>
</evidence>
<feature type="transmembrane region" description="Helical" evidence="8">
    <location>
        <begin position="139"/>
        <end position="160"/>
    </location>
</feature>